<protein>
    <submittedName>
        <fullName evidence="1">Uncharacterized protein</fullName>
    </submittedName>
</protein>
<dbReference type="RefSeq" id="WP_191152778.1">
    <property type="nucleotide sequence ID" value="NZ_CP060824.1"/>
</dbReference>
<evidence type="ECO:0000313" key="2">
    <source>
        <dbReference type="Proteomes" id="UP001149314"/>
    </source>
</evidence>
<name>A0A9X4BDI2_9ENTR</name>
<evidence type="ECO:0000313" key="1">
    <source>
        <dbReference type="EMBL" id="MDC6638140.1"/>
    </source>
</evidence>
<comment type="caution">
    <text evidence="1">The sequence shown here is derived from an EMBL/GenBank/DDBJ whole genome shotgun (WGS) entry which is preliminary data.</text>
</comment>
<sequence length="91" mass="10063">MLVANHGFINPDIGVIAWVNLSRSTAPTMTGLKAVFMTALAAEFFSMSDVNRLRILQDVIDHRLITRLAATQPGLRYLTDTVNGYWSAIVI</sequence>
<gene>
    <name evidence="1" type="ORF">OEZ79_07815</name>
</gene>
<organism evidence="1 2">
    <name type="scientific">Leclercia adecarboxylata</name>
    <dbReference type="NCBI Taxonomy" id="83655"/>
    <lineage>
        <taxon>Bacteria</taxon>
        <taxon>Pseudomonadati</taxon>
        <taxon>Pseudomonadota</taxon>
        <taxon>Gammaproteobacteria</taxon>
        <taxon>Enterobacterales</taxon>
        <taxon>Enterobacteriaceae</taxon>
        <taxon>Leclercia</taxon>
    </lineage>
</organism>
<dbReference type="Proteomes" id="UP001149314">
    <property type="component" value="Unassembled WGS sequence"/>
</dbReference>
<reference evidence="1" key="1">
    <citation type="journal article" date="2023" name="Genes Genomics">
        <title>Genomic insights of Leclercia adecarboxylata strains linked to an outbreak in public hospitals in Mexico.</title>
        <authorList>
            <person name="Barrios-Villa E."/>
            <person name="Pacheco-Flores B."/>
            <person name="Lozano-Zarain P."/>
            <person name="Del Campo-Ortega R."/>
            <person name="de Jesus Ascencio-Montiel I."/>
            <person name="Gonzalez-Leon M."/>
            <person name="Camorlinga-Ponce M."/>
            <person name="Gaytan Cervantes F.J."/>
            <person name="Gonzalez Torres C."/>
            <person name="Aguilar E."/>
            <person name="Gonzalez Ibarra J."/>
            <person name="Torres Lopez F.J."/>
            <person name="Rosas-Vargas H."/>
            <person name="Gonzalez-Bonilla C.R."/>
            <person name="Del Carmen Rocha-Gracia R."/>
        </authorList>
    </citation>
    <scope>NUCLEOTIDE SEQUENCE</scope>
    <source>
        <strain evidence="1">Lac40</strain>
    </source>
</reference>
<dbReference type="AlphaFoldDB" id="A0A9X4BDI2"/>
<accession>A0A9X4BDI2</accession>
<dbReference type="EMBL" id="JAOURS010000006">
    <property type="protein sequence ID" value="MDC6638140.1"/>
    <property type="molecule type" value="Genomic_DNA"/>
</dbReference>
<proteinExistence type="predicted"/>